<evidence type="ECO:0000313" key="11">
    <source>
        <dbReference type="Proteomes" id="UP000762676"/>
    </source>
</evidence>
<dbReference type="EC" id="2.7.1.12" evidence="3"/>
<keyword evidence="7" id="KW-0067">ATP-binding</keyword>
<dbReference type="PANTHER" id="PTHR43442">
    <property type="entry name" value="GLUCONOKINASE-RELATED"/>
    <property type="match status" value="1"/>
</dbReference>
<evidence type="ECO:0000256" key="1">
    <source>
        <dbReference type="ARBA" id="ARBA00004875"/>
    </source>
</evidence>
<dbReference type="Gene3D" id="3.40.50.300">
    <property type="entry name" value="P-loop containing nucleotide triphosphate hydrolases"/>
    <property type="match status" value="1"/>
</dbReference>
<dbReference type="InterPro" id="IPR006001">
    <property type="entry name" value="Therm_gnt_kin"/>
</dbReference>
<dbReference type="InterPro" id="IPR031322">
    <property type="entry name" value="Shikimate/glucono_kinase"/>
</dbReference>
<dbReference type="GO" id="GO:0005524">
    <property type="term" value="F:ATP binding"/>
    <property type="evidence" value="ECO:0007669"/>
    <property type="project" value="UniProtKB-KW"/>
</dbReference>
<evidence type="ECO:0000256" key="8">
    <source>
        <dbReference type="ARBA" id="ARBA00029835"/>
    </source>
</evidence>
<keyword evidence="4" id="KW-0808">Transferase</keyword>
<dbReference type="AlphaFoldDB" id="A0AAV4JEE1"/>
<reference evidence="10 11" key="1">
    <citation type="journal article" date="2021" name="Elife">
        <title>Chloroplast acquisition without the gene transfer in kleptoplastic sea slugs, Plakobranchus ocellatus.</title>
        <authorList>
            <person name="Maeda T."/>
            <person name="Takahashi S."/>
            <person name="Yoshida T."/>
            <person name="Shimamura S."/>
            <person name="Takaki Y."/>
            <person name="Nagai Y."/>
            <person name="Toyoda A."/>
            <person name="Suzuki Y."/>
            <person name="Arimoto A."/>
            <person name="Ishii H."/>
            <person name="Satoh N."/>
            <person name="Nishiyama T."/>
            <person name="Hasebe M."/>
            <person name="Maruyama T."/>
            <person name="Minagawa J."/>
            <person name="Obokata J."/>
            <person name="Shigenobu S."/>
        </authorList>
    </citation>
    <scope>NUCLEOTIDE SEQUENCE [LARGE SCALE GENOMIC DNA]</scope>
</reference>
<evidence type="ECO:0000256" key="9">
    <source>
        <dbReference type="ARBA" id="ARBA00048090"/>
    </source>
</evidence>
<evidence type="ECO:0000256" key="5">
    <source>
        <dbReference type="ARBA" id="ARBA00022741"/>
    </source>
</evidence>
<dbReference type="InterPro" id="IPR027417">
    <property type="entry name" value="P-loop_NTPase"/>
</dbReference>
<evidence type="ECO:0000256" key="2">
    <source>
        <dbReference type="ARBA" id="ARBA00008420"/>
    </source>
</evidence>
<accession>A0AAV4JEE1</accession>
<dbReference type="GO" id="GO:0046316">
    <property type="term" value="F:gluconokinase activity"/>
    <property type="evidence" value="ECO:0007669"/>
    <property type="project" value="UniProtKB-EC"/>
</dbReference>
<evidence type="ECO:0000313" key="10">
    <source>
        <dbReference type="EMBL" id="GFS20165.1"/>
    </source>
</evidence>
<dbReference type="Pfam" id="PF01202">
    <property type="entry name" value="SKI"/>
    <property type="match status" value="1"/>
</dbReference>
<keyword evidence="6" id="KW-0418">Kinase</keyword>
<evidence type="ECO:0000256" key="4">
    <source>
        <dbReference type="ARBA" id="ARBA00022679"/>
    </source>
</evidence>
<keyword evidence="11" id="KW-1185">Reference proteome</keyword>
<dbReference type="Proteomes" id="UP000762676">
    <property type="component" value="Unassembled WGS sequence"/>
</dbReference>
<dbReference type="EMBL" id="BMAT01013781">
    <property type="protein sequence ID" value="GFS20165.1"/>
    <property type="molecule type" value="Genomic_DNA"/>
</dbReference>
<organism evidence="10 11">
    <name type="scientific">Elysia marginata</name>
    <dbReference type="NCBI Taxonomy" id="1093978"/>
    <lineage>
        <taxon>Eukaryota</taxon>
        <taxon>Metazoa</taxon>
        <taxon>Spiralia</taxon>
        <taxon>Lophotrochozoa</taxon>
        <taxon>Mollusca</taxon>
        <taxon>Gastropoda</taxon>
        <taxon>Heterobranchia</taxon>
        <taxon>Euthyneura</taxon>
        <taxon>Panpulmonata</taxon>
        <taxon>Sacoglossa</taxon>
        <taxon>Placobranchoidea</taxon>
        <taxon>Plakobranchidae</taxon>
        <taxon>Elysia</taxon>
    </lineage>
</organism>
<comment type="catalytic activity">
    <reaction evidence="9">
        <text>D-gluconate + ATP = 6-phospho-D-gluconate + ADP + H(+)</text>
        <dbReference type="Rhea" id="RHEA:19433"/>
        <dbReference type="ChEBI" id="CHEBI:15378"/>
        <dbReference type="ChEBI" id="CHEBI:18391"/>
        <dbReference type="ChEBI" id="CHEBI:30616"/>
        <dbReference type="ChEBI" id="CHEBI:58759"/>
        <dbReference type="ChEBI" id="CHEBI:456216"/>
        <dbReference type="EC" id="2.7.1.12"/>
    </reaction>
</comment>
<evidence type="ECO:0000256" key="6">
    <source>
        <dbReference type="ARBA" id="ARBA00022777"/>
    </source>
</evidence>
<comment type="pathway">
    <text evidence="1">Carbohydrate acid metabolism; D-gluconate degradation.</text>
</comment>
<dbReference type="SUPFAM" id="SSF52540">
    <property type="entry name" value="P-loop containing nucleoside triphosphate hydrolases"/>
    <property type="match status" value="1"/>
</dbReference>
<evidence type="ECO:0000256" key="3">
    <source>
        <dbReference type="ARBA" id="ARBA00012054"/>
    </source>
</evidence>
<dbReference type="GO" id="GO:0005975">
    <property type="term" value="P:carbohydrate metabolic process"/>
    <property type="evidence" value="ECO:0007669"/>
    <property type="project" value="InterPro"/>
</dbReference>
<sequence length="89" mass="10111">MVVLVLMGVCGCGKTTVAKELAIRLQCPFKDADDFHTEENKKKMNSGIALTDQLDRGFTNWCGDLLRSETKLQGHSIIRLWISYHFTHQ</sequence>
<dbReference type="PANTHER" id="PTHR43442:SF3">
    <property type="entry name" value="GLUCONOKINASE-RELATED"/>
    <property type="match status" value="1"/>
</dbReference>
<comment type="similarity">
    <text evidence="2">Belongs to the gluconokinase GntK/GntV family.</text>
</comment>
<keyword evidence="5" id="KW-0547">Nucleotide-binding</keyword>
<gene>
    <name evidence="10" type="ORF">ElyMa_006892200</name>
</gene>
<name>A0AAV4JEE1_9GAST</name>
<comment type="caution">
    <text evidence="10">The sequence shown here is derived from an EMBL/GenBank/DDBJ whole genome shotgun (WGS) entry which is preliminary data.</text>
</comment>
<proteinExistence type="inferred from homology"/>
<protein>
    <recommendedName>
        <fullName evidence="3">gluconokinase</fullName>
        <ecNumber evidence="3">2.7.1.12</ecNumber>
    </recommendedName>
    <alternativeName>
        <fullName evidence="8">Gluconate kinase</fullName>
    </alternativeName>
</protein>
<dbReference type="GO" id="GO:0005737">
    <property type="term" value="C:cytoplasm"/>
    <property type="evidence" value="ECO:0007669"/>
    <property type="project" value="TreeGrafter"/>
</dbReference>
<evidence type="ECO:0000256" key="7">
    <source>
        <dbReference type="ARBA" id="ARBA00022840"/>
    </source>
</evidence>